<keyword evidence="4" id="KW-1185">Reference proteome</keyword>
<feature type="region of interest" description="Disordered" evidence="1">
    <location>
        <begin position="1"/>
        <end position="21"/>
    </location>
</feature>
<reference evidence="3 4" key="1">
    <citation type="submission" date="2017-12" db="EMBL/GenBank/DDBJ databases">
        <title>Comparative genomics of Botrytis spp.</title>
        <authorList>
            <person name="Valero-Jimenez C.A."/>
            <person name="Tapia P."/>
            <person name="Veloso J."/>
            <person name="Silva-Moreno E."/>
            <person name="Staats M."/>
            <person name="Valdes J.H."/>
            <person name="Van Kan J.A.L."/>
        </authorList>
    </citation>
    <scope>NUCLEOTIDE SEQUENCE [LARGE SCALE GENOMIC DNA]</scope>
    <source>
        <strain evidence="3 4">MUCL11595</strain>
    </source>
</reference>
<protein>
    <submittedName>
        <fullName evidence="3">Uncharacterized protein</fullName>
    </submittedName>
</protein>
<dbReference type="AlphaFoldDB" id="A0A4Z1ISF1"/>
<keyword evidence="2" id="KW-1133">Transmembrane helix</keyword>
<evidence type="ECO:0000256" key="1">
    <source>
        <dbReference type="SAM" id="MobiDB-lite"/>
    </source>
</evidence>
<keyword evidence="2" id="KW-0472">Membrane</keyword>
<sequence>MMTPNRSPITAPSLSSPTMRSTPLSECVNICAVSESSPSWEHTANAVFFCSFITLMALILIMGAIDGYKAIMEERRRFPPPNPNGMEKGRKVRRRVSEKIEERDSALLRECLFLVAQIESCTKEMNTNDFIT</sequence>
<proteinExistence type="predicted"/>
<name>A0A4Z1ISF1_9HELO</name>
<evidence type="ECO:0000313" key="3">
    <source>
        <dbReference type="EMBL" id="TGO64388.1"/>
    </source>
</evidence>
<feature type="transmembrane region" description="Helical" evidence="2">
    <location>
        <begin position="46"/>
        <end position="68"/>
    </location>
</feature>
<dbReference type="Proteomes" id="UP000297527">
    <property type="component" value="Unassembled WGS sequence"/>
</dbReference>
<dbReference type="EMBL" id="PQXN01000007">
    <property type="protein sequence ID" value="TGO64388.1"/>
    <property type="molecule type" value="Genomic_DNA"/>
</dbReference>
<dbReference type="OrthoDB" id="3473242at2759"/>
<keyword evidence="2" id="KW-0812">Transmembrane</keyword>
<accession>A0A4Z1ISF1</accession>
<gene>
    <name evidence="3" type="ORF">BCON_0007g00380</name>
</gene>
<organism evidence="3 4">
    <name type="scientific">Botryotinia convoluta</name>
    <dbReference type="NCBI Taxonomy" id="54673"/>
    <lineage>
        <taxon>Eukaryota</taxon>
        <taxon>Fungi</taxon>
        <taxon>Dikarya</taxon>
        <taxon>Ascomycota</taxon>
        <taxon>Pezizomycotina</taxon>
        <taxon>Leotiomycetes</taxon>
        <taxon>Helotiales</taxon>
        <taxon>Sclerotiniaceae</taxon>
        <taxon>Botryotinia</taxon>
    </lineage>
</organism>
<evidence type="ECO:0000313" key="4">
    <source>
        <dbReference type="Proteomes" id="UP000297527"/>
    </source>
</evidence>
<evidence type="ECO:0000256" key="2">
    <source>
        <dbReference type="SAM" id="Phobius"/>
    </source>
</evidence>
<comment type="caution">
    <text evidence="3">The sequence shown here is derived from an EMBL/GenBank/DDBJ whole genome shotgun (WGS) entry which is preliminary data.</text>
</comment>